<evidence type="ECO:0000256" key="1">
    <source>
        <dbReference type="ARBA" id="ARBA00007785"/>
    </source>
</evidence>
<dbReference type="Pfam" id="PF10203">
    <property type="entry name" value="Pet191_N"/>
    <property type="match status" value="1"/>
</dbReference>
<comment type="similarity">
    <text evidence="1">Belongs to the PET191 family.</text>
</comment>
<dbReference type="GO" id="GO:0033617">
    <property type="term" value="P:mitochondrial respiratory chain complex IV assembly"/>
    <property type="evidence" value="ECO:0007669"/>
    <property type="project" value="TreeGrafter"/>
</dbReference>
<dbReference type="InterPro" id="IPR018793">
    <property type="entry name" value="Cyt_c_oxidase_assmbl_Pet191"/>
</dbReference>
<sequence>MPTSCTDIRAALAACLANSDCVMVHRNKPIDCLRPPLVDTLPTQCQQLKHGYGQCKRGLVDMRKRFRGNKPIATSQELEGDGPTPMLYAGKGTYEGLQAQKEMKEGEEYQTFTRNDGIEDLQKK</sequence>
<keyword evidence="5" id="KW-1185">Reference proteome</keyword>
<dbReference type="RefSeq" id="XP_023630716.1">
    <property type="nucleotide sequence ID" value="XM_023774948.1"/>
</dbReference>
<dbReference type="PANTHER" id="PTHR28627:SF1">
    <property type="entry name" value="CYTOCHROME C OXIDASE ASSEMBLY FACTOR 5"/>
    <property type="match status" value="1"/>
</dbReference>
<dbReference type="EMBL" id="FJUY01000019">
    <property type="protein sequence ID" value="CZT23992.1"/>
    <property type="molecule type" value="Genomic_DNA"/>
</dbReference>
<dbReference type="GeneID" id="35604770"/>
<gene>
    <name evidence="4" type="ORF">RCC_09709</name>
</gene>
<evidence type="ECO:0000313" key="4">
    <source>
        <dbReference type="EMBL" id="CZT23992.1"/>
    </source>
</evidence>
<reference evidence="4 5" key="1">
    <citation type="submission" date="2016-03" db="EMBL/GenBank/DDBJ databases">
        <authorList>
            <person name="Ploux O."/>
        </authorList>
    </citation>
    <scope>NUCLEOTIDE SEQUENCE [LARGE SCALE GENOMIC DNA]</scope>
    <source>
        <strain evidence="4 5">URUG2</strain>
    </source>
</reference>
<dbReference type="Proteomes" id="UP000225277">
    <property type="component" value="Unassembled WGS sequence"/>
</dbReference>
<dbReference type="AlphaFoldDB" id="A0A2D3VFQ6"/>
<keyword evidence="2" id="KW-1015">Disulfide bond</keyword>
<dbReference type="PANTHER" id="PTHR28627">
    <property type="entry name" value="CYTOCHROME C OXIDASE ASSEMBLY FACTOR 5"/>
    <property type="match status" value="1"/>
</dbReference>
<protein>
    <submittedName>
        <fullName evidence="4">Related to PET191 protein, involved in assembly of cytochrome oxidase</fullName>
    </submittedName>
</protein>
<proteinExistence type="inferred from homology"/>
<organism evidence="4 5">
    <name type="scientific">Ramularia collo-cygni</name>
    <dbReference type="NCBI Taxonomy" id="112498"/>
    <lineage>
        <taxon>Eukaryota</taxon>
        <taxon>Fungi</taxon>
        <taxon>Dikarya</taxon>
        <taxon>Ascomycota</taxon>
        <taxon>Pezizomycotina</taxon>
        <taxon>Dothideomycetes</taxon>
        <taxon>Dothideomycetidae</taxon>
        <taxon>Mycosphaerellales</taxon>
        <taxon>Mycosphaerellaceae</taxon>
        <taxon>Ramularia</taxon>
    </lineage>
</organism>
<feature type="region of interest" description="Disordered" evidence="3">
    <location>
        <begin position="71"/>
        <end position="90"/>
    </location>
</feature>
<name>A0A2D3VFQ6_9PEZI</name>
<dbReference type="STRING" id="112498.A0A2D3VFQ6"/>
<dbReference type="GO" id="GO:0005739">
    <property type="term" value="C:mitochondrion"/>
    <property type="evidence" value="ECO:0007669"/>
    <property type="project" value="TreeGrafter"/>
</dbReference>
<accession>A0A2D3VFQ6</accession>
<dbReference type="OrthoDB" id="282149at2759"/>
<evidence type="ECO:0000256" key="2">
    <source>
        <dbReference type="ARBA" id="ARBA00023157"/>
    </source>
</evidence>
<evidence type="ECO:0000313" key="5">
    <source>
        <dbReference type="Proteomes" id="UP000225277"/>
    </source>
</evidence>
<feature type="region of interest" description="Disordered" evidence="3">
    <location>
        <begin position="102"/>
        <end position="124"/>
    </location>
</feature>
<evidence type="ECO:0000256" key="3">
    <source>
        <dbReference type="SAM" id="MobiDB-lite"/>
    </source>
</evidence>